<dbReference type="SFLD" id="SFLDS00003">
    <property type="entry name" value="Haloacid_Dehalogenase"/>
    <property type="match status" value="1"/>
</dbReference>
<evidence type="ECO:0000256" key="1">
    <source>
        <dbReference type="ARBA" id="ARBA00001946"/>
    </source>
</evidence>
<dbReference type="PANTHER" id="PTHR46470">
    <property type="entry name" value="N-ACYLNEURAMINATE-9-PHOSPHATASE"/>
    <property type="match status" value="1"/>
</dbReference>
<evidence type="ECO:0000313" key="4">
    <source>
        <dbReference type="EMBL" id="MEE6308216.1"/>
    </source>
</evidence>
<evidence type="ECO:0000313" key="5">
    <source>
        <dbReference type="Proteomes" id="UP001339911"/>
    </source>
</evidence>
<reference evidence="4 5" key="1">
    <citation type="submission" date="2024-01" db="EMBL/GenBank/DDBJ databases">
        <title>Genome insights into Plantactinospora veratri sp. nov.</title>
        <authorList>
            <person name="Wang L."/>
        </authorList>
    </citation>
    <scope>NUCLEOTIDE SEQUENCE [LARGE SCALE GENOMIC DNA]</scope>
    <source>
        <strain evidence="4 5">NEAU-FHS4</strain>
    </source>
</reference>
<keyword evidence="2 4" id="KW-0378">Hydrolase</keyword>
<dbReference type="Proteomes" id="UP001339911">
    <property type="component" value="Unassembled WGS sequence"/>
</dbReference>
<dbReference type="Gene3D" id="3.40.50.1000">
    <property type="entry name" value="HAD superfamily/HAD-like"/>
    <property type="match status" value="1"/>
</dbReference>
<dbReference type="GO" id="GO:0016787">
    <property type="term" value="F:hydrolase activity"/>
    <property type="evidence" value="ECO:0007669"/>
    <property type="project" value="UniProtKB-KW"/>
</dbReference>
<dbReference type="Pfam" id="PF00702">
    <property type="entry name" value="Hydrolase"/>
    <property type="match status" value="1"/>
</dbReference>
<evidence type="ECO:0000256" key="2">
    <source>
        <dbReference type="ARBA" id="ARBA00022801"/>
    </source>
</evidence>
<keyword evidence="5" id="KW-1185">Reference proteome</keyword>
<evidence type="ECO:0000256" key="3">
    <source>
        <dbReference type="ARBA" id="ARBA00022842"/>
    </source>
</evidence>
<dbReference type="NCBIfam" id="TIGR01549">
    <property type="entry name" value="HAD-SF-IA-v1"/>
    <property type="match status" value="1"/>
</dbReference>
<accession>A0ABU7SE78</accession>
<dbReference type="PANTHER" id="PTHR46470:SF4">
    <property type="entry name" value="5-AMINO-6-(5-PHOSPHO-D-RIBITYLAMINO)URACIL PHOSPHATASE YIGB"/>
    <property type="match status" value="1"/>
</dbReference>
<dbReference type="SFLD" id="SFLDG01129">
    <property type="entry name" value="C1.5:_HAD__Beta-PGM__Phosphata"/>
    <property type="match status" value="1"/>
</dbReference>
<comment type="cofactor">
    <cofactor evidence="1">
        <name>Mg(2+)</name>
        <dbReference type="ChEBI" id="CHEBI:18420"/>
    </cofactor>
</comment>
<organism evidence="4 5">
    <name type="scientific">Plantactinospora veratri</name>
    <dbReference type="NCBI Taxonomy" id="1436122"/>
    <lineage>
        <taxon>Bacteria</taxon>
        <taxon>Bacillati</taxon>
        <taxon>Actinomycetota</taxon>
        <taxon>Actinomycetes</taxon>
        <taxon>Micromonosporales</taxon>
        <taxon>Micromonosporaceae</taxon>
        <taxon>Plantactinospora</taxon>
    </lineage>
</organism>
<sequence>MPAAGPTHILFDFFGTLVAYSASRTEQGYPGSHALLRRLGADLDYAEFLTAWSGAFAEFDRRSEENDSEFSMIEVGTVFLTDLLGRSPAPEDADAFVREYVREWNTGVRYLPGVPELVRDLHRDHRLAVVTNTHQPGLVPDHLAAMGLAEYFDAVVASVELGWCKPHPRIYATALETLGIDAGSAVFVGDSYRPDFVGPERAGIRAYLIDPERRTPVPEARRLDSILDLPARLRGRQADDDRLAGSAH</sequence>
<dbReference type="InterPro" id="IPR023214">
    <property type="entry name" value="HAD_sf"/>
</dbReference>
<keyword evidence="3" id="KW-0460">Magnesium</keyword>
<proteinExistence type="predicted"/>
<name>A0ABU7SE78_9ACTN</name>
<comment type="caution">
    <text evidence="4">The sequence shown here is derived from an EMBL/GenBank/DDBJ whole genome shotgun (WGS) entry which is preliminary data.</text>
</comment>
<dbReference type="InterPro" id="IPR051400">
    <property type="entry name" value="HAD-like_hydrolase"/>
</dbReference>
<dbReference type="NCBIfam" id="TIGR01509">
    <property type="entry name" value="HAD-SF-IA-v3"/>
    <property type="match status" value="1"/>
</dbReference>
<dbReference type="SUPFAM" id="SSF56784">
    <property type="entry name" value="HAD-like"/>
    <property type="match status" value="1"/>
</dbReference>
<gene>
    <name evidence="4" type="ORF">V1634_15415</name>
</gene>
<dbReference type="InterPro" id="IPR006439">
    <property type="entry name" value="HAD-SF_hydro_IA"/>
</dbReference>
<dbReference type="InterPro" id="IPR036412">
    <property type="entry name" value="HAD-like_sf"/>
</dbReference>
<dbReference type="RefSeq" id="WP_331208499.1">
    <property type="nucleotide sequence ID" value="NZ_JAZGQL010000009.1"/>
</dbReference>
<dbReference type="EMBL" id="JAZGQL010000009">
    <property type="protein sequence ID" value="MEE6308216.1"/>
    <property type="molecule type" value="Genomic_DNA"/>
</dbReference>
<protein>
    <submittedName>
        <fullName evidence="4">HAD family hydrolase</fullName>
        <ecNumber evidence="4">3.1.3.-</ecNumber>
    </submittedName>
</protein>
<dbReference type="EC" id="3.1.3.-" evidence="4"/>
<dbReference type="PRINTS" id="PR00413">
    <property type="entry name" value="HADHALOGNASE"/>
</dbReference>